<dbReference type="PROSITE" id="PS50082">
    <property type="entry name" value="WD_REPEATS_2"/>
    <property type="match status" value="1"/>
</dbReference>
<evidence type="ECO:0000256" key="4">
    <source>
        <dbReference type="ARBA" id="ARBA00037931"/>
    </source>
</evidence>
<evidence type="ECO:0000256" key="1">
    <source>
        <dbReference type="ARBA" id="ARBA00022574"/>
    </source>
</evidence>
<keyword evidence="2" id="KW-0677">Repeat</keyword>
<dbReference type="InterPro" id="IPR036322">
    <property type="entry name" value="WD40_repeat_dom_sf"/>
</dbReference>
<dbReference type="PANTHER" id="PTHR19854">
    <property type="entry name" value="TRANSDUCIN BETA-LIKE 3"/>
    <property type="match status" value="1"/>
</dbReference>
<evidence type="ECO:0000256" key="7">
    <source>
        <dbReference type="PROSITE-ProRule" id="PRU00221"/>
    </source>
</evidence>
<gene>
    <name evidence="9" type="primary">asa1</name>
    <name evidence="9" type="ORF">Sste5346_001323</name>
</gene>
<protein>
    <recommendedName>
        <fullName evidence="6">ASTRA-associated protein 1</fullName>
    </recommendedName>
</protein>
<feature type="region of interest" description="Disordered" evidence="8">
    <location>
        <begin position="352"/>
        <end position="371"/>
    </location>
</feature>
<comment type="subunit">
    <text evidence="5">Component of the ASTRA chromatin remodeling machinery complex.</text>
</comment>
<comment type="caution">
    <text evidence="9">The sequence shown here is derived from an EMBL/GenBank/DDBJ whole genome shotgun (WGS) entry which is preliminary data.</text>
</comment>
<evidence type="ECO:0000256" key="5">
    <source>
        <dbReference type="ARBA" id="ARBA00038749"/>
    </source>
</evidence>
<dbReference type="PANTHER" id="PTHR19854:SF1">
    <property type="entry name" value="GUANINE NUCLEOTIDE-BINDING PROTEIN SUBUNIT BETA-LIKE PROTEIN 1"/>
    <property type="match status" value="1"/>
</dbReference>
<name>A0ABR3ZQ15_9PEZI</name>
<sequence>MATTSIAAARPPAQPTAILRGHRAQVHAAVFARLDRAASSDETMTADTRLVTGDSDGYVVLWDLAIVRARGVWRAHQNSILGIAAWDDAGQIVTHGRDHKLVVWQVGVADEVRLSAVLPLDQESKTSSKESHPQPWMVHVLDVNTMNFCAFAWCGLVGSVAAVTTAAPTSTDTQLTTTNGPPTERLVAVPNTLTLEAADIYHLPSQRRINTVRLGTKEGMIMALALFYAPVSEPTDDSQRTLVLIAAFENGVVVLALLRQGADGPAEIIYRAQPHSQPILSLDVAPDCSYFLTSAADAVIAKHPIRVPAVKKTATAAPAPPRPSAPVGPSPPPPAGKTVSLLSAALAKEAALSPSPSSSSAPPKGTAPSAPIEVETQPLTIINTKHAGQQGIRIRDDGRLFATAGWDARVRVYAAQTMKEVAVLKWHQTGCFTVAFAPVVRPDTEGEGNNTAAKPTEGPSAGNTTTTLATRSTRRDISVKERRLRHAVTAHWLAVGSKDGKVSLWDIF</sequence>
<dbReference type="SUPFAM" id="SSF50978">
    <property type="entry name" value="WD40 repeat-like"/>
    <property type="match status" value="1"/>
</dbReference>
<feature type="compositionally biased region" description="Pro residues" evidence="8">
    <location>
        <begin position="318"/>
        <end position="335"/>
    </location>
</feature>
<accession>A0ABR3ZQ15</accession>
<dbReference type="InterPro" id="IPR001680">
    <property type="entry name" value="WD40_rpt"/>
</dbReference>
<dbReference type="Proteomes" id="UP001583186">
    <property type="component" value="Unassembled WGS sequence"/>
</dbReference>
<evidence type="ECO:0000256" key="2">
    <source>
        <dbReference type="ARBA" id="ARBA00022737"/>
    </source>
</evidence>
<dbReference type="EMBL" id="JAWCUI010000005">
    <property type="protein sequence ID" value="KAL1902347.1"/>
    <property type="molecule type" value="Genomic_DNA"/>
</dbReference>
<proteinExistence type="inferred from homology"/>
<evidence type="ECO:0000256" key="8">
    <source>
        <dbReference type="SAM" id="MobiDB-lite"/>
    </source>
</evidence>
<organism evidence="9 10">
    <name type="scientific">Sporothrix stenoceras</name>
    <dbReference type="NCBI Taxonomy" id="5173"/>
    <lineage>
        <taxon>Eukaryota</taxon>
        <taxon>Fungi</taxon>
        <taxon>Dikarya</taxon>
        <taxon>Ascomycota</taxon>
        <taxon>Pezizomycotina</taxon>
        <taxon>Sordariomycetes</taxon>
        <taxon>Sordariomycetidae</taxon>
        <taxon>Ophiostomatales</taxon>
        <taxon>Ophiostomataceae</taxon>
        <taxon>Sporothrix</taxon>
    </lineage>
</organism>
<evidence type="ECO:0000256" key="6">
    <source>
        <dbReference type="ARBA" id="ARBA00040563"/>
    </source>
</evidence>
<keyword evidence="10" id="KW-1185">Reference proteome</keyword>
<reference evidence="9 10" key="1">
    <citation type="journal article" date="2024" name="IMA Fungus">
        <title>IMA Genome - F19 : A genome assembly and annotation guide to empower mycologists, including annotated draft genome sequences of Ceratocystis pirilliformis, Diaporthe australafricana, Fusarium ophioides, Paecilomyces lecythidis, and Sporothrix stenoceras.</title>
        <authorList>
            <person name="Aylward J."/>
            <person name="Wilson A.M."/>
            <person name="Visagie C.M."/>
            <person name="Spraker J."/>
            <person name="Barnes I."/>
            <person name="Buitendag C."/>
            <person name="Ceriani C."/>
            <person name="Del Mar Angel L."/>
            <person name="du Plessis D."/>
            <person name="Fuchs T."/>
            <person name="Gasser K."/>
            <person name="Kramer D."/>
            <person name="Li W."/>
            <person name="Munsamy K."/>
            <person name="Piso A."/>
            <person name="Price J.L."/>
            <person name="Sonnekus B."/>
            <person name="Thomas C."/>
            <person name="van der Nest A."/>
            <person name="van Dijk A."/>
            <person name="van Heerden A."/>
            <person name="van Vuuren N."/>
            <person name="Yilmaz N."/>
            <person name="Duong T.A."/>
            <person name="van der Merwe N.A."/>
            <person name="Wingfield M.J."/>
            <person name="Wingfield B.D."/>
        </authorList>
    </citation>
    <scope>NUCLEOTIDE SEQUENCE [LARGE SCALE GENOMIC DNA]</scope>
    <source>
        <strain evidence="9 10">CMW 5346</strain>
    </source>
</reference>
<comment type="similarity">
    <text evidence="4">Belongs to the WD repeat ASA1 family.</text>
</comment>
<feature type="repeat" description="WD" evidence="7">
    <location>
        <begin position="493"/>
        <end position="508"/>
    </location>
</feature>
<dbReference type="Pfam" id="PF00400">
    <property type="entry name" value="WD40"/>
    <property type="match status" value="2"/>
</dbReference>
<feature type="region of interest" description="Disordered" evidence="8">
    <location>
        <begin position="443"/>
        <end position="478"/>
    </location>
</feature>
<keyword evidence="1 7" id="KW-0853">WD repeat</keyword>
<comment type="function">
    <text evidence="3">Component of the ASTRA complex involved in chromatin remodeling.</text>
</comment>
<evidence type="ECO:0000313" key="10">
    <source>
        <dbReference type="Proteomes" id="UP001583186"/>
    </source>
</evidence>
<feature type="region of interest" description="Disordered" evidence="8">
    <location>
        <begin position="312"/>
        <end position="338"/>
    </location>
</feature>
<evidence type="ECO:0000256" key="3">
    <source>
        <dbReference type="ARBA" id="ARBA00037338"/>
    </source>
</evidence>
<evidence type="ECO:0000313" key="9">
    <source>
        <dbReference type="EMBL" id="KAL1902347.1"/>
    </source>
</evidence>
<dbReference type="Gene3D" id="2.130.10.10">
    <property type="entry name" value="YVTN repeat-like/Quinoprotein amine dehydrogenase"/>
    <property type="match status" value="2"/>
</dbReference>
<dbReference type="SMART" id="SM00320">
    <property type="entry name" value="WD40"/>
    <property type="match status" value="5"/>
</dbReference>
<dbReference type="InterPro" id="IPR015943">
    <property type="entry name" value="WD40/YVTN_repeat-like_dom_sf"/>
</dbReference>